<keyword evidence="7" id="KW-0406">Ion transport</keyword>
<dbReference type="PANTHER" id="PTHR43562">
    <property type="entry name" value="NAPA-TYPE SODIUM/HYDROGEN ANTIPORTER"/>
    <property type="match status" value="1"/>
</dbReference>
<feature type="transmembrane region" description="Helical" evidence="11">
    <location>
        <begin position="248"/>
        <end position="266"/>
    </location>
</feature>
<keyword evidence="2" id="KW-0813">Transport</keyword>
<dbReference type="AlphaFoldDB" id="A0A060SV73"/>
<dbReference type="GO" id="GO:0015297">
    <property type="term" value="F:antiporter activity"/>
    <property type="evidence" value="ECO:0007669"/>
    <property type="project" value="UniProtKB-KW"/>
</dbReference>
<keyword evidence="8 11" id="KW-0472">Membrane</keyword>
<feature type="compositionally biased region" description="Low complexity" evidence="10">
    <location>
        <begin position="172"/>
        <end position="189"/>
    </location>
</feature>
<feature type="compositionally biased region" description="Low complexity" evidence="10">
    <location>
        <begin position="465"/>
        <end position="481"/>
    </location>
</feature>
<dbReference type="Proteomes" id="UP000029665">
    <property type="component" value="Unassembled WGS sequence"/>
</dbReference>
<keyword evidence="14" id="KW-1185">Reference proteome</keyword>
<feature type="transmembrane region" description="Helical" evidence="11">
    <location>
        <begin position="12"/>
        <end position="31"/>
    </location>
</feature>
<accession>A0A060SV73</accession>
<feature type="domain" description="Cation/H+ exchanger transmembrane" evidence="12">
    <location>
        <begin position="37"/>
        <end position="148"/>
    </location>
</feature>
<dbReference type="EMBL" id="CCBP010000625">
    <property type="protein sequence ID" value="CDO78056.1"/>
    <property type="molecule type" value="Genomic_DNA"/>
</dbReference>
<feature type="compositionally biased region" description="Polar residues" evidence="10">
    <location>
        <begin position="162"/>
        <end position="171"/>
    </location>
</feature>
<evidence type="ECO:0000256" key="1">
    <source>
        <dbReference type="ARBA" id="ARBA00004141"/>
    </source>
</evidence>
<gene>
    <name evidence="13" type="ORF">BN946_scf184826.g1</name>
</gene>
<comment type="subcellular location">
    <subcellularLocation>
        <location evidence="1">Membrane</location>
        <topology evidence="1">Multi-pass membrane protein</topology>
    </subcellularLocation>
</comment>
<evidence type="ECO:0000256" key="9">
    <source>
        <dbReference type="ARBA" id="ARBA00023201"/>
    </source>
</evidence>
<keyword evidence="5 11" id="KW-1133">Transmembrane helix</keyword>
<feature type="transmembrane region" description="Helical" evidence="11">
    <location>
        <begin position="399"/>
        <end position="419"/>
    </location>
</feature>
<feature type="transmembrane region" description="Helical" evidence="11">
    <location>
        <begin position="203"/>
        <end position="228"/>
    </location>
</feature>
<organism evidence="13 14">
    <name type="scientific">Pycnoporus cinnabarinus</name>
    <name type="common">Cinnabar-red polypore</name>
    <name type="synonym">Trametes cinnabarina</name>
    <dbReference type="NCBI Taxonomy" id="5643"/>
    <lineage>
        <taxon>Eukaryota</taxon>
        <taxon>Fungi</taxon>
        <taxon>Dikarya</taxon>
        <taxon>Basidiomycota</taxon>
        <taxon>Agaricomycotina</taxon>
        <taxon>Agaricomycetes</taxon>
        <taxon>Polyporales</taxon>
        <taxon>Polyporaceae</taxon>
        <taxon>Trametes</taxon>
    </lineage>
</organism>
<name>A0A060SV73_PYCCI</name>
<evidence type="ECO:0000256" key="3">
    <source>
        <dbReference type="ARBA" id="ARBA00022449"/>
    </source>
</evidence>
<feature type="transmembrane region" description="Helical" evidence="11">
    <location>
        <begin position="560"/>
        <end position="583"/>
    </location>
</feature>
<keyword evidence="6" id="KW-0915">Sodium</keyword>
<evidence type="ECO:0000256" key="4">
    <source>
        <dbReference type="ARBA" id="ARBA00022692"/>
    </source>
</evidence>
<dbReference type="InterPro" id="IPR038770">
    <property type="entry name" value="Na+/solute_symporter_sf"/>
</dbReference>
<evidence type="ECO:0000313" key="13">
    <source>
        <dbReference type="EMBL" id="CDO78056.1"/>
    </source>
</evidence>
<feature type="transmembrane region" description="Helical" evidence="11">
    <location>
        <begin position="367"/>
        <end position="387"/>
    </location>
</feature>
<evidence type="ECO:0000256" key="2">
    <source>
        <dbReference type="ARBA" id="ARBA00022448"/>
    </source>
</evidence>
<dbReference type="HOGENOM" id="CLU_024407_1_0_1"/>
<protein>
    <recommendedName>
        <fullName evidence="12">Cation/H+ exchanger transmembrane domain-containing protein</fullName>
    </recommendedName>
</protein>
<feature type="transmembrane region" description="Helical" evidence="11">
    <location>
        <begin position="37"/>
        <end position="58"/>
    </location>
</feature>
<keyword evidence="3" id="KW-0050">Antiport</keyword>
<dbReference type="OrthoDB" id="1288932at2759"/>
<evidence type="ECO:0000256" key="10">
    <source>
        <dbReference type="SAM" id="MobiDB-lite"/>
    </source>
</evidence>
<dbReference type="InterPro" id="IPR006153">
    <property type="entry name" value="Cation/H_exchanger_TM"/>
</dbReference>
<dbReference type="GO" id="GO:0016020">
    <property type="term" value="C:membrane"/>
    <property type="evidence" value="ECO:0007669"/>
    <property type="project" value="UniProtKB-SubCell"/>
</dbReference>
<dbReference type="Gene3D" id="1.20.1530.20">
    <property type="match status" value="3"/>
</dbReference>
<sequence>MPTAIPYDEPSLVQILVCASFFYLLNVARVVADFCVYGGIVAEIILGVVYGAPLGGILPTQWEETFTTMGYIGLVLLIFEGGLSSNLPMLLSNLPLSIICALTGIGLPIGFSIALLHAGFGYGILEAFAAGAALSSTSLGTTLAALNSVSTVTPTVDKDASSSETATSISNASPRSPSPVRDVPPVASPESTTALQQSRIGTVLISAAIIDDVVGLVIAAVIPALASVQSDSSQESGGALAWTIVRPLLSSAFIAIAAPVVARFVLRPLFWYKCVGERWCAPARPDKLWSFADPASGWGTEKHADAVKVLVIVVSLGAMTAITYSGLVLSYVSKPQHDPDSPRSAIHEQRTKNLSFEDAFGRVFGSVQSYLLLPLFFASIGFAIPFLDLWRPVIIWRGILYCVLMCLAKLAVGLPILLYEPLMVYVPSALHTLQQRIASVSSRIRTTLSSTFRHIRPGRRSDVHASPAPTAPSVTAPVSTSEAEKPEAGRQHGASQPSIGGPRTVAPASSPRDGSASIHAATFMGIAMVARGEIGLLIAQLARGGTTGGGGSAGLLGEDAFLLCIWAILGCTLIGPMGLGFIVRRWGTKVRAGVWA</sequence>
<evidence type="ECO:0000256" key="5">
    <source>
        <dbReference type="ARBA" id="ARBA00022989"/>
    </source>
</evidence>
<dbReference type="PANTHER" id="PTHR43562:SF3">
    <property type="entry name" value="SODIUM ION_PROTON EXCHANGER (EUROFUNG)"/>
    <property type="match status" value="1"/>
</dbReference>
<evidence type="ECO:0000256" key="6">
    <source>
        <dbReference type="ARBA" id="ARBA00023053"/>
    </source>
</evidence>
<feature type="region of interest" description="Disordered" evidence="10">
    <location>
        <begin position="459"/>
        <end position="513"/>
    </location>
</feature>
<dbReference type="GO" id="GO:1902600">
    <property type="term" value="P:proton transmembrane transport"/>
    <property type="evidence" value="ECO:0007669"/>
    <property type="project" value="InterPro"/>
</dbReference>
<evidence type="ECO:0000256" key="7">
    <source>
        <dbReference type="ARBA" id="ARBA00023065"/>
    </source>
</evidence>
<dbReference type="Pfam" id="PF00999">
    <property type="entry name" value="Na_H_Exchanger"/>
    <property type="match status" value="1"/>
</dbReference>
<feature type="transmembrane region" description="Helical" evidence="11">
    <location>
        <begin position="309"/>
        <end position="332"/>
    </location>
</feature>
<comment type="caution">
    <text evidence="13">The sequence shown here is derived from an EMBL/GenBank/DDBJ whole genome shotgun (WGS) entry which is preliminary data.</text>
</comment>
<feature type="transmembrane region" description="Helical" evidence="11">
    <location>
        <begin position="70"/>
        <end position="90"/>
    </location>
</feature>
<dbReference type="GO" id="GO:0006814">
    <property type="term" value="P:sodium ion transport"/>
    <property type="evidence" value="ECO:0007669"/>
    <property type="project" value="UniProtKB-KW"/>
</dbReference>
<reference evidence="13" key="1">
    <citation type="submission" date="2014-01" db="EMBL/GenBank/DDBJ databases">
        <title>The genome of the white-rot fungus Pycnoporus cinnabarinus: a basidiomycete model with a versatile arsenal for lignocellulosic biomass breakdown.</title>
        <authorList>
            <person name="Levasseur A."/>
            <person name="Lomascolo A."/>
            <person name="Ruiz-Duenas F.J."/>
            <person name="Uzan E."/>
            <person name="Piumi F."/>
            <person name="Kues U."/>
            <person name="Ram A.F.J."/>
            <person name="Murat C."/>
            <person name="Haon M."/>
            <person name="Benoit I."/>
            <person name="Arfi Y."/>
            <person name="Chevret D."/>
            <person name="Drula E."/>
            <person name="Kwon M.J."/>
            <person name="Gouret P."/>
            <person name="Lesage-Meessen L."/>
            <person name="Lombard V."/>
            <person name="Mariette J."/>
            <person name="Noirot C."/>
            <person name="Park J."/>
            <person name="Patyshakuliyeva A."/>
            <person name="Wieneger R.A.B."/>
            <person name="Wosten H.A.B."/>
            <person name="Martin F."/>
            <person name="Coutinho P.M."/>
            <person name="de Vries R."/>
            <person name="Martinez A.T."/>
            <person name="Klopp C."/>
            <person name="Pontarotti P."/>
            <person name="Henrissat B."/>
            <person name="Record E."/>
        </authorList>
    </citation>
    <scope>NUCLEOTIDE SEQUENCE [LARGE SCALE GENOMIC DNA]</scope>
    <source>
        <strain evidence="13">BRFM137</strain>
    </source>
</reference>
<feature type="transmembrane region" description="Helical" evidence="11">
    <location>
        <begin position="96"/>
        <end position="116"/>
    </location>
</feature>
<dbReference type="OMA" id="IPFLELW"/>
<keyword evidence="4 11" id="KW-0812">Transmembrane</keyword>
<keyword evidence="9" id="KW-0739">Sodium transport</keyword>
<evidence type="ECO:0000256" key="8">
    <source>
        <dbReference type="ARBA" id="ARBA00023136"/>
    </source>
</evidence>
<proteinExistence type="predicted"/>
<evidence type="ECO:0000313" key="14">
    <source>
        <dbReference type="Proteomes" id="UP000029665"/>
    </source>
</evidence>
<evidence type="ECO:0000256" key="11">
    <source>
        <dbReference type="SAM" id="Phobius"/>
    </source>
</evidence>
<evidence type="ECO:0000259" key="12">
    <source>
        <dbReference type="Pfam" id="PF00999"/>
    </source>
</evidence>
<feature type="region of interest" description="Disordered" evidence="10">
    <location>
        <begin position="155"/>
        <end position="193"/>
    </location>
</feature>